<dbReference type="InterPro" id="IPR002104">
    <property type="entry name" value="Integrase_catalytic"/>
</dbReference>
<name>A0A2U8VP62_9HYPH</name>
<gene>
    <name evidence="4" type="ORF">DK427_06900</name>
</gene>
<evidence type="ECO:0000259" key="3">
    <source>
        <dbReference type="PROSITE" id="PS51898"/>
    </source>
</evidence>
<organism evidence="4 5">
    <name type="scientific">Methylobacterium radiodurans</name>
    <dbReference type="NCBI Taxonomy" id="2202828"/>
    <lineage>
        <taxon>Bacteria</taxon>
        <taxon>Pseudomonadati</taxon>
        <taxon>Pseudomonadota</taxon>
        <taxon>Alphaproteobacteria</taxon>
        <taxon>Hyphomicrobiales</taxon>
        <taxon>Methylobacteriaceae</taxon>
        <taxon>Methylobacterium</taxon>
    </lineage>
</organism>
<dbReference type="RefSeq" id="WP_109950609.1">
    <property type="nucleotide sequence ID" value="NZ_CP029551.1"/>
</dbReference>
<dbReference type="Pfam" id="PF00589">
    <property type="entry name" value="Phage_integrase"/>
    <property type="match status" value="1"/>
</dbReference>
<dbReference type="KEGG" id="meti:DK427_06900"/>
<dbReference type="GO" id="GO:0003677">
    <property type="term" value="F:DNA binding"/>
    <property type="evidence" value="ECO:0007669"/>
    <property type="project" value="InterPro"/>
</dbReference>
<evidence type="ECO:0000256" key="1">
    <source>
        <dbReference type="ARBA" id="ARBA00022908"/>
    </source>
</evidence>
<dbReference type="InterPro" id="IPR013762">
    <property type="entry name" value="Integrase-like_cat_sf"/>
</dbReference>
<dbReference type="Proteomes" id="UP000246058">
    <property type="component" value="Chromosome"/>
</dbReference>
<dbReference type="OrthoDB" id="2078692at2"/>
<dbReference type="SUPFAM" id="SSF56349">
    <property type="entry name" value="DNA breaking-rejoining enzymes"/>
    <property type="match status" value="1"/>
</dbReference>
<dbReference type="GO" id="GO:0006310">
    <property type="term" value="P:DNA recombination"/>
    <property type="evidence" value="ECO:0007669"/>
    <property type="project" value="UniProtKB-KW"/>
</dbReference>
<sequence>MEISQMDAERHISPLHHVSCDYPISTPQGSSVRVLITEEGVSQVLLDWFLAPRNRQKSRSWQRGYAQAFGLFYDFARQRGHVYAGGGRQHEILSDFAEALLCGTIQPDGTDETGLFWPKLSFDVADAHVKRLTWLSDYCVERHGNEPLNPWVSADWAQRLAQFRAWDIGNRRSLLRHIGDRQAAWDRAAHSRDVAMRRRPRVDPVRPPYFPPQKFSDLIRMGFAVPRHSARGPAHRRVHVRDMMIAILQGAGGLRQSEPFHLYLDDVRDDPRSPGSALVRVHHPSEGKYRFFSAVERKWRVTSREEFLRSKGLCPRHKVGSKHLFAGWKDPLLVREKAGDFYMEVQWFPAWWGKIFWGLYRTYVRDVRPQTDSPFLFVNHSGRFVGSPYTIKQYDKKLARAINLVGVQPVKETGGTSHGLRHHYGQILADAGVDRVVIQKAMHHKSPESTAIYTRPDADKVHRVLDQAVSRQERVELPFLAGI</sequence>
<dbReference type="NCBIfam" id="NF040693">
    <property type="entry name" value="recomb_GmtY"/>
    <property type="match status" value="1"/>
</dbReference>
<dbReference type="PROSITE" id="PS51898">
    <property type="entry name" value="TYR_RECOMBINASE"/>
    <property type="match status" value="1"/>
</dbReference>
<evidence type="ECO:0000313" key="4">
    <source>
        <dbReference type="EMBL" id="AWN35489.1"/>
    </source>
</evidence>
<dbReference type="EMBL" id="CP029551">
    <property type="protein sequence ID" value="AWN35489.1"/>
    <property type="molecule type" value="Genomic_DNA"/>
</dbReference>
<keyword evidence="1" id="KW-0229">DNA integration</keyword>
<keyword evidence="2" id="KW-0233">DNA recombination</keyword>
<protein>
    <recommendedName>
        <fullName evidence="3">Tyr recombinase domain-containing protein</fullName>
    </recommendedName>
</protein>
<dbReference type="Gene3D" id="1.10.443.10">
    <property type="entry name" value="Intergrase catalytic core"/>
    <property type="match status" value="1"/>
</dbReference>
<proteinExistence type="predicted"/>
<dbReference type="PANTHER" id="PTHR30349">
    <property type="entry name" value="PHAGE INTEGRASE-RELATED"/>
    <property type="match status" value="1"/>
</dbReference>
<dbReference type="InterPro" id="IPR050090">
    <property type="entry name" value="Tyrosine_recombinase_XerCD"/>
</dbReference>
<keyword evidence="5" id="KW-1185">Reference proteome</keyword>
<evidence type="ECO:0000313" key="5">
    <source>
        <dbReference type="Proteomes" id="UP000246058"/>
    </source>
</evidence>
<reference evidence="4 5" key="1">
    <citation type="submission" date="2018-05" db="EMBL/GenBank/DDBJ databases">
        <title>Complete Genome Sequence of Methylobacterium sp. 17Sr1-43.</title>
        <authorList>
            <person name="Srinivasan S."/>
        </authorList>
    </citation>
    <scope>NUCLEOTIDE SEQUENCE [LARGE SCALE GENOMIC DNA]</scope>
    <source>
        <strain evidence="4 5">17Sr1-43</strain>
    </source>
</reference>
<dbReference type="AlphaFoldDB" id="A0A2U8VP62"/>
<feature type="domain" description="Tyr recombinase" evidence="3">
    <location>
        <begin position="205"/>
        <end position="466"/>
    </location>
</feature>
<accession>A0A2U8VP62</accession>
<dbReference type="GO" id="GO:0015074">
    <property type="term" value="P:DNA integration"/>
    <property type="evidence" value="ECO:0007669"/>
    <property type="project" value="UniProtKB-KW"/>
</dbReference>
<dbReference type="CDD" id="cd00397">
    <property type="entry name" value="DNA_BRE_C"/>
    <property type="match status" value="1"/>
</dbReference>
<evidence type="ECO:0000256" key="2">
    <source>
        <dbReference type="ARBA" id="ARBA00023172"/>
    </source>
</evidence>
<dbReference type="InterPro" id="IPR011010">
    <property type="entry name" value="DNA_brk_join_enz"/>
</dbReference>